<gene>
    <name evidence="1" type="ORF">PRLR5076_06970</name>
</gene>
<evidence type="ECO:0000313" key="1">
    <source>
        <dbReference type="EMBL" id="GJG57846.1"/>
    </source>
</evidence>
<comment type="caution">
    <text evidence="1">The sequence shown here is derived from an EMBL/GenBank/DDBJ whole genome shotgun (WGS) entry which is preliminary data.</text>
</comment>
<proteinExistence type="predicted"/>
<reference evidence="1" key="1">
    <citation type="journal article" date="2022" name="Int. J. Syst. Evol. Microbiol.">
        <title>Prevotella lacticifex sp. nov., isolated from the rumen of cows.</title>
        <authorList>
            <person name="Shinkai T."/>
            <person name="Ikeyama N."/>
            <person name="Kumagai M."/>
            <person name="Ohmori H."/>
            <person name="Sakamoto M."/>
            <person name="Ohkuma M."/>
            <person name="Mitsumori M."/>
        </authorList>
    </citation>
    <scope>NUCLEOTIDE SEQUENCE</scope>
    <source>
        <strain evidence="1">R5076</strain>
    </source>
</reference>
<organism evidence="1 2">
    <name type="scientific">Prevotella lacticifex</name>
    <dbReference type="NCBI Taxonomy" id="2854755"/>
    <lineage>
        <taxon>Bacteria</taxon>
        <taxon>Pseudomonadati</taxon>
        <taxon>Bacteroidota</taxon>
        <taxon>Bacteroidia</taxon>
        <taxon>Bacteroidales</taxon>
        <taxon>Prevotellaceae</taxon>
        <taxon>Prevotella</taxon>
    </lineage>
</organism>
<dbReference type="EMBL" id="BPUB01000001">
    <property type="protein sequence ID" value="GJG57846.1"/>
    <property type="molecule type" value="Genomic_DNA"/>
</dbReference>
<name>A0A9R1CUV6_9BACT</name>
<accession>A0A9R1CUV6</accession>
<dbReference type="AlphaFoldDB" id="A0A9R1CUV6"/>
<evidence type="ECO:0000313" key="2">
    <source>
        <dbReference type="Proteomes" id="UP000825483"/>
    </source>
</evidence>
<protein>
    <submittedName>
        <fullName evidence="1">Uncharacterized protein</fullName>
    </submittedName>
</protein>
<sequence length="191" mass="20783">MLGTVPTQAQGLGGILKKAKKVLNKVEQVTAPTTTTTIPSAKSNDAPKAQATAIVSGGTLYNPFEKKLDVEVVEVYGTGKSMNFGDVSVVLKLKAKTVTDRIDYIGDDKTTAYDDEGNVYRIDNTAYSIKVAEGISVKADLGSYGLHFLNVPKKTEKLQLVKLFLYNDFEDGNGACRGYIELRDVPIAWRE</sequence>
<keyword evidence="2" id="KW-1185">Reference proteome</keyword>
<dbReference type="Proteomes" id="UP000825483">
    <property type="component" value="Unassembled WGS sequence"/>
</dbReference>